<dbReference type="Ensembl" id="ENSCCRT00015055980.1">
    <property type="protein sequence ID" value="ENSCCRP00015054184.1"/>
    <property type="gene ID" value="ENSCCRG00015022334.1"/>
</dbReference>
<evidence type="ECO:0000259" key="1">
    <source>
        <dbReference type="SMART" id="SM00409"/>
    </source>
</evidence>
<dbReference type="PANTHER" id="PTHR21063">
    <property type="entry name" value="LFA-3"/>
    <property type="match status" value="1"/>
</dbReference>
<sequence length="187" mass="21672">MNRLKVFSRWSYWIILFCEQFNKMFHIFLLRFCWWHLIGVFGAENNEIQSMSVMEGDSVLLNNDFTEICENDHFLWNIRNETTSLVAKINKQKQFLVTYDGLDGRFRNRLKLNNQTGSLTITNITTQHTGLYEVKIIGRKELSKTFNVSVYAVISSNSSQCSSSSTIPSATRLNIWTSLNSVTHVQV</sequence>
<dbReference type="Pfam" id="PF07686">
    <property type="entry name" value="V-set"/>
    <property type="match status" value="1"/>
</dbReference>
<dbReference type="InterPro" id="IPR013783">
    <property type="entry name" value="Ig-like_fold"/>
</dbReference>
<protein>
    <recommendedName>
        <fullName evidence="1">Immunoglobulin domain-containing protein</fullName>
    </recommendedName>
</protein>
<feature type="domain" description="Immunoglobulin" evidence="1">
    <location>
        <begin position="48"/>
        <end position="151"/>
    </location>
</feature>
<organism evidence="2 3">
    <name type="scientific">Cyprinus carpio</name>
    <name type="common">Common carp</name>
    <dbReference type="NCBI Taxonomy" id="7962"/>
    <lineage>
        <taxon>Eukaryota</taxon>
        <taxon>Metazoa</taxon>
        <taxon>Chordata</taxon>
        <taxon>Craniata</taxon>
        <taxon>Vertebrata</taxon>
        <taxon>Euteleostomi</taxon>
        <taxon>Actinopterygii</taxon>
        <taxon>Neopterygii</taxon>
        <taxon>Teleostei</taxon>
        <taxon>Ostariophysi</taxon>
        <taxon>Cypriniformes</taxon>
        <taxon>Cyprinidae</taxon>
        <taxon>Cyprininae</taxon>
        <taxon>Cyprinus</taxon>
    </lineage>
</organism>
<dbReference type="AlphaFoldDB" id="A0A8C1VP44"/>
<dbReference type="PANTHER" id="PTHR21063:SF4">
    <property type="entry name" value="CD48 ANTIGEN-RELATED"/>
    <property type="match status" value="1"/>
</dbReference>
<evidence type="ECO:0000313" key="2">
    <source>
        <dbReference type="Ensembl" id="ENSCCRP00015054184.1"/>
    </source>
</evidence>
<proteinExistence type="predicted"/>
<dbReference type="InterPro" id="IPR036179">
    <property type="entry name" value="Ig-like_dom_sf"/>
</dbReference>
<name>A0A8C1VP44_CYPCA</name>
<reference evidence="2" key="1">
    <citation type="submission" date="2025-08" db="UniProtKB">
        <authorList>
            <consortium name="Ensembl"/>
        </authorList>
    </citation>
    <scope>IDENTIFICATION</scope>
</reference>
<dbReference type="InterPro" id="IPR003599">
    <property type="entry name" value="Ig_sub"/>
</dbReference>
<accession>A0A8C1VP44</accession>
<evidence type="ECO:0000313" key="3">
    <source>
        <dbReference type="Proteomes" id="UP000694700"/>
    </source>
</evidence>
<dbReference type="Gene3D" id="2.60.40.10">
    <property type="entry name" value="Immunoglobulins"/>
    <property type="match status" value="1"/>
</dbReference>
<dbReference type="Proteomes" id="UP000694700">
    <property type="component" value="Unplaced"/>
</dbReference>
<dbReference type="SUPFAM" id="SSF48726">
    <property type="entry name" value="Immunoglobulin"/>
    <property type="match status" value="1"/>
</dbReference>
<dbReference type="SMART" id="SM00409">
    <property type="entry name" value="IG"/>
    <property type="match status" value="1"/>
</dbReference>
<dbReference type="InterPro" id="IPR013106">
    <property type="entry name" value="Ig_V-set"/>
</dbReference>